<accession>A0A4R6WNJ1</accession>
<evidence type="ECO:0000313" key="1">
    <source>
        <dbReference type="EMBL" id="TDQ82629.1"/>
    </source>
</evidence>
<gene>
    <name evidence="1" type="ORF">CLV99_0204</name>
</gene>
<evidence type="ECO:0000313" key="2">
    <source>
        <dbReference type="Proteomes" id="UP000295292"/>
    </source>
</evidence>
<comment type="caution">
    <text evidence="1">The sequence shown here is derived from an EMBL/GenBank/DDBJ whole genome shotgun (WGS) entry which is preliminary data.</text>
</comment>
<dbReference type="Proteomes" id="UP000295292">
    <property type="component" value="Unassembled WGS sequence"/>
</dbReference>
<organism evidence="1 2">
    <name type="scientific">Sphingobacterium yanglingense</name>
    <dbReference type="NCBI Taxonomy" id="1437280"/>
    <lineage>
        <taxon>Bacteria</taxon>
        <taxon>Pseudomonadati</taxon>
        <taxon>Bacteroidota</taxon>
        <taxon>Sphingobacteriia</taxon>
        <taxon>Sphingobacteriales</taxon>
        <taxon>Sphingobacteriaceae</taxon>
        <taxon>Sphingobacterium</taxon>
    </lineage>
</organism>
<proteinExistence type="predicted"/>
<dbReference type="EMBL" id="SNYV01000002">
    <property type="protein sequence ID" value="TDQ82629.1"/>
    <property type="molecule type" value="Genomic_DNA"/>
</dbReference>
<sequence>MRAVLKNEVRTNSDNEQWPVRDKRPEVEIYNIKIMEQGYNAQKYKPNACRNFSFHIANKYSTKLS</sequence>
<keyword evidence="2" id="KW-1185">Reference proteome</keyword>
<protein>
    <submittedName>
        <fullName evidence="1">Uncharacterized protein</fullName>
    </submittedName>
</protein>
<reference evidence="1 2" key="1">
    <citation type="submission" date="2019-03" db="EMBL/GenBank/DDBJ databases">
        <title>Genomic Encyclopedia of Archaeal and Bacterial Type Strains, Phase II (KMG-II): from individual species to whole genera.</title>
        <authorList>
            <person name="Goeker M."/>
        </authorList>
    </citation>
    <scope>NUCLEOTIDE SEQUENCE [LARGE SCALE GENOMIC DNA]</scope>
    <source>
        <strain evidence="1 2">DSM 28353</strain>
    </source>
</reference>
<dbReference type="AlphaFoldDB" id="A0A4R6WNJ1"/>
<name>A0A4R6WNJ1_9SPHI</name>